<evidence type="ECO:0000256" key="1">
    <source>
        <dbReference type="SAM" id="MobiDB-lite"/>
    </source>
</evidence>
<sequence>MCRWGSLPPGPKAEESSGTGGQYCHPSCDKTGSGRQGRRGEGDPSGRHSLLQGPRACTASWKRGGGPAACGQRRPTHASTGLRRAVDIERPAQQRDGCAHSLAPDVSDWGDLGHLTGGTMLAGLKTEREWVSGLEDNEIRRDKDIEQIQLEILRLPEQQDKLQIMSEHLENCSRRHNIRVRDAPNWGRR</sequence>
<reference evidence="2" key="1">
    <citation type="journal article" date="2022" name="bioRxiv">
        <title>Sequencing and chromosome-scale assembly of the giantPleurodeles waltlgenome.</title>
        <authorList>
            <person name="Brown T."/>
            <person name="Elewa A."/>
            <person name="Iarovenko S."/>
            <person name="Subramanian E."/>
            <person name="Araus A.J."/>
            <person name="Petzold A."/>
            <person name="Susuki M."/>
            <person name="Suzuki K.-i.T."/>
            <person name="Hayashi T."/>
            <person name="Toyoda A."/>
            <person name="Oliveira C."/>
            <person name="Osipova E."/>
            <person name="Leigh N.D."/>
            <person name="Simon A."/>
            <person name="Yun M.H."/>
        </authorList>
    </citation>
    <scope>NUCLEOTIDE SEQUENCE</scope>
    <source>
        <strain evidence="2">20211129_DDA</strain>
        <tissue evidence="2">Liver</tissue>
    </source>
</reference>
<evidence type="ECO:0000313" key="2">
    <source>
        <dbReference type="EMBL" id="KAJ1108605.1"/>
    </source>
</evidence>
<protein>
    <submittedName>
        <fullName evidence="2">Uncharacterized protein</fullName>
    </submittedName>
</protein>
<organism evidence="2 3">
    <name type="scientific">Pleurodeles waltl</name>
    <name type="common">Iberian ribbed newt</name>
    <dbReference type="NCBI Taxonomy" id="8319"/>
    <lineage>
        <taxon>Eukaryota</taxon>
        <taxon>Metazoa</taxon>
        <taxon>Chordata</taxon>
        <taxon>Craniata</taxon>
        <taxon>Vertebrata</taxon>
        <taxon>Euteleostomi</taxon>
        <taxon>Amphibia</taxon>
        <taxon>Batrachia</taxon>
        <taxon>Caudata</taxon>
        <taxon>Salamandroidea</taxon>
        <taxon>Salamandridae</taxon>
        <taxon>Pleurodelinae</taxon>
        <taxon>Pleurodeles</taxon>
    </lineage>
</organism>
<accession>A0AAV7N7D0</accession>
<feature type="region of interest" description="Disordered" evidence="1">
    <location>
        <begin position="1"/>
        <end position="80"/>
    </location>
</feature>
<evidence type="ECO:0000313" key="3">
    <source>
        <dbReference type="Proteomes" id="UP001066276"/>
    </source>
</evidence>
<proteinExistence type="predicted"/>
<dbReference type="AlphaFoldDB" id="A0AAV7N7D0"/>
<comment type="caution">
    <text evidence="2">The sequence shown here is derived from an EMBL/GenBank/DDBJ whole genome shotgun (WGS) entry which is preliminary data.</text>
</comment>
<dbReference type="EMBL" id="JANPWB010000013">
    <property type="protein sequence ID" value="KAJ1108605.1"/>
    <property type="molecule type" value="Genomic_DNA"/>
</dbReference>
<gene>
    <name evidence="2" type="ORF">NDU88_005981</name>
</gene>
<keyword evidence="3" id="KW-1185">Reference proteome</keyword>
<dbReference type="Proteomes" id="UP001066276">
    <property type="component" value="Chromosome 9"/>
</dbReference>
<name>A0AAV7N7D0_PLEWA</name>